<dbReference type="GO" id="GO:0016987">
    <property type="term" value="F:sigma factor activity"/>
    <property type="evidence" value="ECO:0007669"/>
    <property type="project" value="UniProtKB-KW"/>
</dbReference>
<evidence type="ECO:0000256" key="1">
    <source>
        <dbReference type="ARBA" id="ARBA00010641"/>
    </source>
</evidence>
<dbReference type="InterPro" id="IPR014284">
    <property type="entry name" value="RNA_pol_sigma-70_dom"/>
</dbReference>
<reference evidence="8 9" key="1">
    <citation type="journal article" date="2016" name="Environ. Microbiol.">
        <title>Genomic resolution of a cold subsurface aquifer community provides metabolic insights for novel microbes adapted to high CO concentrations.</title>
        <authorList>
            <person name="Probst A.J."/>
            <person name="Castelle C.J."/>
            <person name="Singh A."/>
            <person name="Brown C.T."/>
            <person name="Anantharaman K."/>
            <person name="Sharon I."/>
            <person name="Hug L.A."/>
            <person name="Burstein D."/>
            <person name="Emerson J.B."/>
            <person name="Thomas B.C."/>
            <person name="Banfield J.F."/>
        </authorList>
    </citation>
    <scope>NUCLEOTIDE SEQUENCE [LARGE SCALE GENOMIC DNA]</scope>
    <source>
        <strain evidence="8">CG1_02_37_44</strain>
    </source>
</reference>
<dbReference type="GO" id="GO:0003677">
    <property type="term" value="F:DNA binding"/>
    <property type="evidence" value="ECO:0007669"/>
    <property type="project" value="UniProtKB-KW"/>
</dbReference>
<sequence length="190" mass="22389">MKASKIQEKILFSRLKGKDKDAFVKVYDLYLDNIYRFIYFKIGNETEAQDLTSTVFLKAWNYIQSKGIAEYKTLKSLIYKIARNTVIDHYRKNQNVNSISIDGERGNTDIEDKKQDIARNVEIKSDYNLIQKKLLDLKDEYREVIILYYIEEMSVGEISKILDKSRGNIRVLVFRALKALKELIEEENKK</sequence>
<gene>
    <name evidence="8" type="ORF">AUJ27_00145</name>
</gene>
<feature type="domain" description="RNA polymerase sigma factor 70 region 4 type 2" evidence="7">
    <location>
        <begin position="129"/>
        <end position="180"/>
    </location>
</feature>
<dbReference type="NCBIfam" id="TIGR02937">
    <property type="entry name" value="sigma70-ECF"/>
    <property type="match status" value="1"/>
</dbReference>
<dbReference type="Proteomes" id="UP000183192">
    <property type="component" value="Unassembled WGS sequence"/>
</dbReference>
<dbReference type="PANTHER" id="PTHR43133:SF8">
    <property type="entry name" value="RNA POLYMERASE SIGMA FACTOR HI_1459-RELATED"/>
    <property type="match status" value="1"/>
</dbReference>
<dbReference type="InterPro" id="IPR013325">
    <property type="entry name" value="RNA_pol_sigma_r2"/>
</dbReference>
<evidence type="ECO:0008006" key="10">
    <source>
        <dbReference type="Google" id="ProtNLM"/>
    </source>
</evidence>
<dbReference type="Gene3D" id="1.10.10.10">
    <property type="entry name" value="Winged helix-like DNA-binding domain superfamily/Winged helix DNA-binding domain"/>
    <property type="match status" value="1"/>
</dbReference>
<dbReference type="SUPFAM" id="SSF88946">
    <property type="entry name" value="Sigma2 domain of RNA polymerase sigma factors"/>
    <property type="match status" value="1"/>
</dbReference>
<dbReference type="Pfam" id="PF04542">
    <property type="entry name" value="Sigma70_r2"/>
    <property type="match status" value="1"/>
</dbReference>
<dbReference type="CDD" id="cd06171">
    <property type="entry name" value="Sigma70_r4"/>
    <property type="match status" value="1"/>
</dbReference>
<dbReference type="Gene3D" id="1.10.1740.10">
    <property type="match status" value="1"/>
</dbReference>
<dbReference type="STRING" id="1805146.AUJ27_00145"/>
<evidence type="ECO:0000313" key="9">
    <source>
        <dbReference type="Proteomes" id="UP000183192"/>
    </source>
</evidence>
<evidence type="ECO:0000313" key="8">
    <source>
        <dbReference type="EMBL" id="OIO08665.1"/>
    </source>
</evidence>
<keyword evidence="5" id="KW-0804">Transcription</keyword>
<evidence type="ECO:0000259" key="6">
    <source>
        <dbReference type="Pfam" id="PF04542"/>
    </source>
</evidence>
<keyword evidence="2" id="KW-0805">Transcription regulation</keyword>
<dbReference type="InterPro" id="IPR007627">
    <property type="entry name" value="RNA_pol_sigma70_r2"/>
</dbReference>
<dbReference type="EMBL" id="MNUU01000004">
    <property type="protein sequence ID" value="OIO08665.1"/>
    <property type="molecule type" value="Genomic_DNA"/>
</dbReference>
<comment type="similarity">
    <text evidence="1">Belongs to the sigma-70 factor family. ECF subfamily.</text>
</comment>
<dbReference type="InterPro" id="IPR013324">
    <property type="entry name" value="RNA_pol_sigma_r3/r4-like"/>
</dbReference>
<dbReference type="SUPFAM" id="SSF88659">
    <property type="entry name" value="Sigma3 and sigma4 domains of RNA polymerase sigma factors"/>
    <property type="match status" value="1"/>
</dbReference>
<feature type="domain" description="RNA polymerase sigma-70 region 2" evidence="6">
    <location>
        <begin position="27"/>
        <end position="94"/>
    </location>
</feature>
<evidence type="ECO:0000259" key="7">
    <source>
        <dbReference type="Pfam" id="PF08281"/>
    </source>
</evidence>
<name>A0A1J4TBE0_9BACT</name>
<comment type="caution">
    <text evidence="8">The sequence shown here is derived from an EMBL/GenBank/DDBJ whole genome shotgun (WGS) entry which is preliminary data.</text>
</comment>
<evidence type="ECO:0000256" key="3">
    <source>
        <dbReference type="ARBA" id="ARBA00023082"/>
    </source>
</evidence>
<protein>
    <recommendedName>
        <fullName evidence="10">RNA polymerase sigma factor 70 region 4 type 2 domain-containing protein</fullName>
    </recommendedName>
</protein>
<accession>A0A1J4TBE0</accession>
<keyword evidence="3" id="KW-0731">Sigma factor</keyword>
<dbReference type="InterPro" id="IPR013249">
    <property type="entry name" value="RNA_pol_sigma70_r4_t2"/>
</dbReference>
<dbReference type="InterPro" id="IPR039425">
    <property type="entry name" value="RNA_pol_sigma-70-like"/>
</dbReference>
<dbReference type="AlphaFoldDB" id="A0A1J4TBE0"/>
<organism evidence="8 9">
    <name type="scientific">Candidatus Falkowbacteria bacterium CG1_02_37_44</name>
    <dbReference type="NCBI Taxonomy" id="1805146"/>
    <lineage>
        <taxon>Bacteria</taxon>
        <taxon>Candidatus Falkowiibacteriota</taxon>
    </lineage>
</organism>
<dbReference type="PANTHER" id="PTHR43133">
    <property type="entry name" value="RNA POLYMERASE ECF-TYPE SIGMA FACTO"/>
    <property type="match status" value="1"/>
</dbReference>
<dbReference type="InterPro" id="IPR036388">
    <property type="entry name" value="WH-like_DNA-bd_sf"/>
</dbReference>
<evidence type="ECO:0000256" key="5">
    <source>
        <dbReference type="ARBA" id="ARBA00023163"/>
    </source>
</evidence>
<proteinExistence type="inferred from homology"/>
<keyword evidence="4" id="KW-0238">DNA-binding</keyword>
<dbReference type="GO" id="GO:0006352">
    <property type="term" value="P:DNA-templated transcription initiation"/>
    <property type="evidence" value="ECO:0007669"/>
    <property type="project" value="InterPro"/>
</dbReference>
<dbReference type="Pfam" id="PF08281">
    <property type="entry name" value="Sigma70_r4_2"/>
    <property type="match status" value="1"/>
</dbReference>
<evidence type="ECO:0000256" key="4">
    <source>
        <dbReference type="ARBA" id="ARBA00023125"/>
    </source>
</evidence>
<evidence type="ECO:0000256" key="2">
    <source>
        <dbReference type="ARBA" id="ARBA00023015"/>
    </source>
</evidence>